<evidence type="ECO:0000256" key="1">
    <source>
        <dbReference type="SAM" id="Phobius"/>
    </source>
</evidence>
<proteinExistence type="predicted"/>
<keyword evidence="1" id="KW-0812">Transmembrane</keyword>
<accession>A0A3M7PVX9</accession>
<protein>
    <submittedName>
        <fullName evidence="2">Uncharacterized protein</fullName>
    </submittedName>
</protein>
<name>A0A3M7PVX9_BRAPC</name>
<comment type="caution">
    <text evidence="2">The sequence shown here is derived from an EMBL/GenBank/DDBJ whole genome shotgun (WGS) entry which is preliminary data.</text>
</comment>
<keyword evidence="3" id="KW-1185">Reference proteome</keyword>
<sequence length="59" mass="7470">MVCIPLILYLHYVLFSSYIFYFFYYQLPKVTNRNLDEYNFLIYIIKNYLKFFKKKISYI</sequence>
<dbReference type="Proteomes" id="UP000276133">
    <property type="component" value="Unassembled WGS sequence"/>
</dbReference>
<evidence type="ECO:0000313" key="2">
    <source>
        <dbReference type="EMBL" id="RNA03220.1"/>
    </source>
</evidence>
<keyword evidence="1" id="KW-0472">Membrane</keyword>
<reference evidence="2 3" key="1">
    <citation type="journal article" date="2018" name="Sci. Rep.">
        <title>Genomic signatures of local adaptation to the degree of environmental predictability in rotifers.</title>
        <authorList>
            <person name="Franch-Gras L."/>
            <person name="Hahn C."/>
            <person name="Garcia-Roger E.M."/>
            <person name="Carmona M.J."/>
            <person name="Serra M."/>
            <person name="Gomez A."/>
        </authorList>
    </citation>
    <scope>NUCLEOTIDE SEQUENCE [LARGE SCALE GENOMIC DNA]</scope>
    <source>
        <strain evidence="2">HYR1</strain>
    </source>
</reference>
<dbReference type="AlphaFoldDB" id="A0A3M7PVX9"/>
<dbReference type="EMBL" id="REGN01008582">
    <property type="protein sequence ID" value="RNA03220.1"/>
    <property type="molecule type" value="Genomic_DNA"/>
</dbReference>
<feature type="transmembrane region" description="Helical" evidence="1">
    <location>
        <begin position="6"/>
        <end position="25"/>
    </location>
</feature>
<organism evidence="2 3">
    <name type="scientific">Brachionus plicatilis</name>
    <name type="common">Marine rotifer</name>
    <name type="synonym">Brachionus muelleri</name>
    <dbReference type="NCBI Taxonomy" id="10195"/>
    <lineage>
        <taxon>Eukaryota</taxon>
        <taxon>Metazoa</taxon>
        <taxon>Spiralia</taxon>
        <taxon>Gnathifera</taxon>
        <taxon>Rotifera</taxon>
        <taxon>Eurotatoria</taxon>
        <taxon>Monogononta</taxon>
        <taxon>Pseudotrocha</taxon>
        <taxon>Ploima</taxon>
        <taxon>Brachionidae</taxon>
        <taxon>Brachionus</taxon>
    </lineage>
</organism>
<gene>
    <name evidence="2" type="ORF">BpHYR1_036321</name>
</gene>
<keyword evidence="1" id="KW-1133">Transmembrane helix</keyword>
<evidence type="ECO:0000313" key="3">
    <source>
        <dbReference type="Proteomes" id="UP000276133"/>
    </source>
</evidence>